<dbReference type="AlphaFoldDB" id="A0A4Y2HVM5"/>
<accession>A0A4Y2HVM5</accession>
<evidence type="ECO:0000313" key="1">
    <source>
        <dbReference type="EMBL" id="GBM69285.1"/>
    </source>
</evidence>
<protein>
    <submittedName>
        <fullName evidence="1">Uncharacterized protein</fullName>
    </submittedName>
</protein>
<sequence>MISKPHLIADERNLSPSGRLILCLGEMANTVCCTAVDPTTEVHTSTKGGGKVFRASWLDSTRDLPHSEPVLCRTVPLEHDAQVIRGDTVLNSLSVFPMADGLPYPESNIPPENVFVRESERLVSTSSSKFYEPFRTT</sequence>
<proteinExistence type="predicted"/>
<keyword evidence="2" id="KW-1185">Reference proteome</keyword>
<evidence type="ECO:0000313" key="2">
    <source>
        <dbReference type="Proteomes" id="UP000499080"/>
    </source>
</evidence>
<comment type="caution">
    <text evidence="1">The sequence shown here is derived from an EMBL/GenBank/DDBJ whole genome shotgun (WGS) entry which is preliminary data.</text>
</comment>
<name>A0A4Y2HVM5_ARAVE</name>
<gene>
    <name evidence="1" type="ORF">AVEN_86623_1</name>
</gene>
<organism evidence="1 2">
    <name type="scientific">Araneus ventricosus</name>
    <name type="common">Orbweaver spider</name>
    <name type="synonym">Epeira ventricosa</name>
    <dbReference type="NCBI Taxonomy" id="182803"/>
    <lineage>
        <taxon>Eukaryota</taxon>
        <taxon>Metazoa</taxon>
        <taxon>Ecdysozoa</taxon>
        <taxon>Arthropoda</taxon>
        <taxon>Chelicerata</taxon>
        <taxon>Arachnida</taxon>
        <taxon>Araneae</taxon>
        <taxon>Araneomorphae</taxon>
        <taxon>Entelegynae</taxon>
        <taxon>Araneoidea</taxon>
        <taxon>Araneidae</taxon>
        <taxon>Araneus</taxon>
    </lineage>
</organism>
<reference evidence="1 2" key="1">
    <citation type="journal article" date="2019" name="Sci. Rep.">
        <title>Orb-weaving spider Araneus ventricosus genome elucidates the spidroin gene catalogue.</title>
        <authorList>
            <person name="Kono N."/>
            <person name="Nakamura H."/>
            <person name="Ohtoshi R."/>
            <person name="Moran D.A.P."/>
            <person name="Shinohara A."/>
            <person name="Yoshida Y."/>
            <person name="Fujiwara M."/>
            <person name="Mori M."/>
            <person name="Tomita M."/>
            <person name="Arakawa K."/>
        </authorList>
    </citation>
    <scope>NUCLEOTIDE SEQUENCE [LARGE SCALE GENOMIC DNA]</scope>
</reference>
<dbReference type="Proteomes" id="UP000499080">
    <property type="component" value="Unassembled WGS sequence"/>
</dbReference>
<dbReference type="EMBL" id="BGPR01002188">
    <property type="protein sequence ID" value="GBM69285.1"/>
    <property type="molecule type" value="Genomic_DNA"/>
</dbReference>